<keyword evidence="1" id="KW-1133">Transmembrane helix</keyword>
<feature type="transmembrane region" description="Helical" evidence="1">
    <location>
        <begin position="141"/>
        <end position="165"/>
    </location>
</feature>
<dbReference type="SMART" id="SM00409">
    <property type="entry name" value="IG"/>
    <property type="match status" value="1"/>
</dbReference>
<comment type="caution">
    <text evidence="4">The sequence shown here is derived from an EMBL/GenBank/DDBJ whole genome shotgun (WGS) entry which is preliminary data.</text>
</comment>
<keyword evidence="1" id="KW-0812">Transmembrane</keyword>
<dbReference type="Pfam" id="PF07686">
    <property type="entry name" value="V-set"/>
    <property type="match status" value="1"/>
</dbReference>
<evidence type="ECO:0000313" key="4">
    <source>
        <dbReference type="EMBL" id="KAJ8415679.1"/>
    </source>
</evidence>
<sequence length="213" mass="23623">MMLYLLVLLVNCASGDDAVSTVLEIQSLCGEDSVLKCAATPKQGVQYRGVRWYRISEEPQYEQTGVLLKTNNSTVQMFHGFERPANLISNNSLDLLLSNVTAQDSGKYKCFLPAHPGEMNVEGNVLLRVSGCPGEAAHNEFLYEMIVCVSLILALVICFLCWFYLKNISILRSKRKGPMDQTLKAPLQKKNLKLIFTPGLSGLGPSSYDHVFV</sequence>
<keyword evidence="5" id="KW-1185">Reference proteome</keyword>
<accession>A0AAD7X178</accession>
<gene>
    <name evidence="4" type="ORF">AAFF_G00402360</name>
</gene>
<evidence type="ECO:0000256" key="2">
    <source>
        <dbReference type="SAM" id="SignalP"/>
    </source>
</evidence>
<keyword evidence="1" id="KW-0472">Membrane</keyword>
<name>A0AAD7X178_9TELE</name>
<organism evidence="4 5">
    <name type="scientific">Aldrovandia affinis</name>
    <dbReference type="NCBI Taxonomy" id="143900"/>
    <lineage>
        <taxon>Eukaryota</taxon>
        <taxon>Metazoa</taxon>
        <taxon>Chordata</taxon>
        <taxon>Craniata</taxon>
        <taxon>Vertebrata</taxon>
        <taxon>Euteleostomi</taxon>
        <taxon>Actinopterygii</taxon>
        <taxon>Neopterygii</taxon>
        <taxon>Teleostei</taxon>
        <taxon>Notacanthiformes</taxon>
        <taxon>Halosauridae</taxon>
        <taxon>Aldrovandia</taxon>
    </lineage>
</organism>
<dbReference type="AlphaFoldDB" id="A0AAD7X178"/>
<dbReference type="Gene3D" id="2.60.40.10">
    <property type="entry name" value="Immunoglobulins"/>
    <property type="match status" value="1"/>
</dbReference>
<evidence type="ECO:0000259" key="3">
    <source>
        <dbReference type="PROSITE" id="PS50835"/>
    </source>
</evidence>
<dbReference type="SUPFAM" id="SSF48726">
    <property type="entry name" value="Immunoglobulin"/>
    <property type="match status" value="1"/>
</dbReference>
<dbReference type="Proteomes" id="UP001221898">
    <property type="component" value="Unassembled WGS sequence"/>
</dbReference>
<feature type="signal peptide" evidence="2">
    <location>
        <begin position="1"/>
        <end position="15"/>
    </location>
</feature>
<dbReference type="PROSITE" id="PS50835">
    <property type="entry name" value="IG_LIKE"/>
    <property type="match status" value="1"/>
</dbReference>
<proteinExistence type="predicted"/>
<dbReference type="EMBL" id="JAINUG010000008">
    <property type="protein sequence ID" value="KAJ8415679.1"/>
    <property type="molecule type" value="Genomic_DNA"/>
</dbReference>
<dbReference type="PANTHER" id="PTHR15193:SF1">
    <property type="entry name" value="CD83 ANTIGEN"/>
    <property type="match status" value="1"/>
</dbReference>
<evidence type="ECO:0000256" key="1">
    <source>
        <dbReference type="SAM" id="Phobius"/>
    </source>
</evidence>
<keyword evidence="2" id="KW-0732">Signal</keyword>
<feature type="chain" id="PRO_5042228239" description="Ig-like domain-containing protein" evidence="2">
    <location>
        <begin position="16"/>
        <end position="213"/>
    </location>
</feature>
<dbReference type="InterPro" id="IPR003599">
    <property type="entry name" value="Ig_sub"/>
</dbReference>
<dbReference type="PANTHER" id="PTHR15193">
    <property type="entry name" value="CD83 ANTIGEN"/>
    <property type="match status" value="1"/>
</dbReference>
<reference evidence="4" key="1">
    <citation type="journal article" date="2023" name="Science">
        <title>Genome structures resolve the early diversification of teleost fishes.</title>
        <authorList>
            <person name="Parey E."/>
            <person name="Louis A."/>
            <person name="Montfort J."/>
            <person name="Bouchez O."/>
            <person name="Roques C."/>
            <person name="Iampietro C."/>
            <person name="Lluch J."/>
            <person name="Castinel A."/>
            <person name="Donnadieu C."/>
            <person name="Desvignes T."/>
            <person name="Floi Bucao C."/>
            <person name="Jouanno E."/>
            <person name="Wen M."/>
            <person name="Mejri S."/>
            <person name="Dirks R."/>
            <person name="Jansen H."/>
            <person name="Henkel C."/>
            <person name="Chen W.J."/>
            <person name="Zahm M."/>
            <person name="Cabau C."/>
            <person name="Klopp C."/>
            <person name="Thompson A.W."/>
            <person name="Robinson-Rechavi M."/>
            <person name="Braasch I."/>
            <person name="Lecointre G."/>
            <person name="Bobe J."/>
            <person name="Postlethwait J.H."/>
            <person name="Berthelot C."/>
            <person name="Roest Crollius H."/>
            <person name="Guiguen Y."/>
        </authorList>
    </citation>
    <scope>NUCLEOTIDE SEQUENCE</scope>
    <source>
        <strain evidence="4">NC1722</strain>
    </source>
</reference>
<dbReference type="InterPro" id="IPR036179">
    <property type="entry name" value="Ig-like_dom_sf"/>
</dbReference>
<dbReference type="InterPro" id="IPR013106">
    <property type="entry name" value="Ig_V-set"/>
</dbReference>
<protein>
    <recommendedName>
        <fullName evidence="3">Ig-like domain-containing protein</fullName>
    </recommendedName>
</protein>
<feature type="domain" description="Ig-like" evidence="3">
    <location>
        <begin position="30"/>
        <end position="110"/>
    </location>
</feature>
<dbReference type="InterPro" id="IPR013783">
    <property type="entry name" value="Ig-like_fold"/>
</dbReference>
<dbReference type="InterPro" id="IPR007110">
    <property type="entry name" value="Ig-like_dom"/>
</dbReference>
<evidence type="ECO:0000313" key="5">
    <source>
        <dbReference type="Proteomes" id="UP001221898"/>
    </source>
</evidence>